<evidence type="ECO:0000256" key="2">
    <source>
        <dbReference type="SAM" id="SignalP"/>
    </source>
</evidence>
<reference evidence="4 5" key="1">
    <citation type="submission" date="2020-06" db="EMBL/GenBank/DDBJ databases">
        <title>Actinomadura xiongansis sp. nov., isolated from soil of Baiyangdian.</title>
        <authorList>
            <person name="Zhang X."/>
        </authorList>
    </citation>
    <scope>NUCLEOTIDE SEQUENCE [LARGE SCALE GENOMIC DNA]</scope>
    <source>
        <strain evidence="4 5">HBUM206468</strain>
    </source>
</reference>
<protein>
    <submittedName>
        <fullName evidence="4">Substrate-binding domain-containing protein</fullName>
    </submittedName>
</protein>
<evidence type="ECO:0000313" key="5">
    <source>
        <dbReference type="Proteomes" id="UP000805614"/>
    </source>
</evidence>
<dbReference type="InterPro" id="IPR050811">
    <property type="entry name" value="Phosphate_ABC_transporter"/>
</dbReference>
<evidence type="ECO:0000256" key="1">
    <source>
        <dbReference type="ARBA" id="ARBA00022729"/>
    </source>
</evidence>
<dbReference type="InterPro" id="IPR024370">
    <property type="entry name" value="PBP_domain"/>
</dbReference>
<name>A0ABR7LN68_9ACTN</name>
<sequence length="401" mass="44134">MGLRRILGDRRCRTAVIVSVAAGLVCTSAVAASAVDSDNTADSLAVWAVPPLKPNTPQTEAEKELAREQGRVLPKPELLQPTLDSALPDYQPRAKKNDLAGNYKCASSDVLVGQSKAWTAEFQKYFPKVNFTIDPPYAGSLGALELIDGNLDCVFVSRELKPSDIADFRAKYGYDPTSVPISGGSYRHFGFLDSMTFVVNKNNPIEKLSFDQLDAILSTTRHRGGEPITTWGQLGLTGEWADKPIHIYGIKPWNGFEEFLRQRVLSTDGKRGEWRSPADDPNVTWENTVFKIASDVANDPYAIGYTGNAYVDKPVKLISLSQHAGDPAYAPTYENVASAAYPLSRLLYLNFNHDPGKPMNPVFKEFLRFVLSKQGQRVVSDQGVFLPLRGFQADASRAVLD</sequence>
<comment type="caution">
    <text evidence="4">The sequence shown here is derived from an EMBL/GenBank/DDBJ whole genome shotgun (WGS) entry which is preliminary data.</text>
</comment>
<keyword evidence="5" id="KW-1185">Reference proteome</keyword>
<dbReference type="PANTHER" id="PTHR30570">
    <property type="entry name" value="PERIPLASMIC PHOSPHATE BINDING COMPONENT OF PHOSPHATE ABC TRANSPORTER"/>
    <property type="match status" value="1"/>
</dbReference>
<feature type="chain" id="PRO_5045635826" evidence="2">
    <location>
        <begin position="32"/>
        <end position="401"/>
    </location>
</feature>
<accession>A0ABR7LN68</accession>
<evidence type="ECO:0000259" key="3">
    <source>
        <dbReference type="Pfam" id="PF12849"/>
    </source>
</evidence>
<dbReference type="Pfam" id="PF12849">
    <property type="entry name" value="PBP_like_2"/>
    <property type="match status" value="1"/>
</dbReference>
<dbReference type="EMBL" id="JABVEC010000007">
    <property type="protein sequence ID" value="MBC6466297.1"/>
    <property type="molecule type" value="Genomic_DNA"/>
</dbReference>
<feature type="signal peptide" evidence="2">
    <location>
        <begin position="1"/>
        <end position="31"/>
    </location>
</feature>
<dbReference type="SUPFAM" id="SSF53850">
    <property type="entry name" value="Periplasmic binding protein-like II"/>
    <property type="match status" value="1"/>
</dbReference>
<gene>
    <name evidence="4" type="ORF">HKK74_12405</name>
</gene>
<proteinExistence type="predicted"/>
<organism evidence="4 5">
    <name type="scientific">Actinomadura alba</name>
    <dbReference type="NCBI Taxonomy" id="406431"/>
    <lineage>
        <taxon>Bacteria</taxon>
        <taxon>Bacillati</taxon>
        <taxon>Actinomycetota</taxon>
        <taxon>Actinomycetes</taxon>
        <taxon>Streptosporangiales</taxon>
        <taxon>Thermomonosporaceae</taxon>
        <taxon>Actinomadura</taxon>
    </lineage>
</organism>
<dbReference type="RefSeq" id="WP_187243298.1">
    <property type="nucleotide sequence ID" value="NZ_BAAAOK010000071.1"/>
</dbReference>
<dbReference type="Gene3D" id="3.40.190.10">
    <property type="entry name" value="Periplasmic binding protein-like II"/>
    <property type="match status" value="2"/>
</dbReference>
<dbReference type="Proteomes" id="UP000805614">
    <property type="component" value="Unassembled WGS sequence"/>
</dbReference>
<dbReference type="PANTHER" id="PTHR30570:SF6">
    <property type="entry name" value="PHOSPHATE-BINDING PROTEIN PSTS"/>
    <property type="match status" value="1"/>
</dbReference>
<feature type="domain" description="PBP" evidence="3">
    <location>
        <begin position="117"/>
        <end position="373"/>
    </location>
</feature>
<evidence type="ECO:0000313" key="4">
    <source>
        <dbReference type="EMBL" id="MBC6466297.1"/>
    </source>
</evidence>
<keyword evidence="1 2" id="KW-0732">Signal</keyword>